<evidence type="ECO:0000256" key="13">
    <source>
        <dbReference type="ARBA" id="ARBA00022763"/>
    </source>
</evidence>
<evidence type="ECO:0000256" key="19">
    <source>
        <dbReference type="ARBA" id="ARBA00023204"/>
    </source>
</evidence>
<dbReference type="Pfam" id="PF20470">
    <property type="entry name" value="HTH_61"/>
    <property type="match status" value="1"/>
</dbReference>
<dbReference type="GO" id="GO:0003677">
    <property type="term" value="F:DNA binding"/>
    <property type="evidence" value="ECO:0007669"/>
    <property type="project" value="InterPro"/>
</dbReference>
<dbReference type="Pfam" id="PF21099">
    <property type="entry name" value="POLQ_helical"/>
    <property type="match status" value="1"/>
</dbReference>
<evidence type="ECO:0000256" key="1">
    <source>
        <dbReference type="ARBA" id="ARBA00001946"/>
    </source>
</evidence>
<evidence type="ECO:0000256" key="3">
    <source>
        <dbReference type="ARBA" id="ARBA00004286"/>
    </source>
</evidence>
<dbReference type="Gene3D" id="1.20.1060.10">
    <property type="entry name" value="Taq DNA Polymerase, Chain T, domain 4"/>
    <property type="match status" value="1"/>
</dbReference>
<dbReference type="PROSITE" id="PS51194">
    <property type="entry name" value="HELICASE_CTER"/>
    <property type="match status" value="1"/>
</dbReference>
<keyword evidence="19" id="KW-0234">DNA repair</keyword>
<proteinExistence type="inferred from homology"/>
<dbReference type="CDD" id="cd08638">
    <property type="entry name" value="DNA_pol_A_theta"/>
    <property type="match status" value="1"/>
</dbReference>
<evidence type="ECO:0000256" key="15">
    <source>
        <dbReference type="ARBA" id="ARBA00022806"/>
    </source>
</evidence>
<comment type="cofactor">
    <cofactor evidence="1">
        <name>Mg(2+)</name>
        <dbReference type="ChEBI" id="CHEBI:18420"/>
    </cofactor>
</comment>
<dbReference type="FunFam" id="3.30.420.10:FF:000066">
    <property type="entry name" value="DNA polymerase theta"/>
    <property type="match status" value="1"/>
</dbReference>
<dbReference type="GO" id="GO:0005694">
    <property type="term" value="C:chromosome"/>
    <property type="evidence" value="ECO:0007669"/>
    <property type="project" value="UniProtKB-SubCell"/>
</dbReference>
<dbReference type="InterPro" id="IPR001098">
    <property type="entry name" value="DNA-dir_DNA_pol_A_palm_dom"/>
</dbReference>
<evidence type="ECO:0000256" key="16">
    <source>
        <dbReference type="ARBA" id="ARBA00022840"/>
    </source>
</evidence>
<evidence type="ECO:0000256" key="11">
    <source>
        <dbReference type="ARBA" id="ARBA00022695"/>
    </source>
</evidence>
<comment type="caution">
    <text evidence="31">The sequence shown here is derived from an EMBL/GenBank/DDBJ whole genome shotgun (WGS) entry which is preliminary data.</text>
</comment>
<dbReference type="InterPro" id="IPR011545">
    <property type="entry name" value="DEAD/DEAH_box_helicase_dom"/>
</dbReference>
<keyword evidence="10" id="KW-0808">Transferase</keyword>
<dbReference type="InterPro" id="IPR019760">
    <property type="entry name" value="DNA-dir_DNA_pol_A_CS"/>
</dbReference>
<evidence type="ECO:0000256" key="7">
    <source>
        <dbReference type="ARBA" id="ARBA00012551"/>
    </source>
</evidence>
<dbReference type="EMBL" id="JABWUV010000002">
    <property type="protein sequence ID" value="KAF6379911.1"/>
    <property type="molecule type" value="Genomic_DNA"/>
</dbReference>
<dbReference type="FunFam" id="1.10.3380.20:FF:000001">
    <property type="entry name" value="DNA polymerase theta"/>
    <property type="match status" value="1"/>
</dbReference>
<dbReference type="GO" id="GO:0003887">
    <property type="term" value="F:DNA-directed DNA polymerase activity"/>
    <property type="evidence" value="ECO:0007669"/>
    <property type="project" value="UniProtKB-KW"/>
</dbReference>
<dbReference type="FunFam" id="1.10.150.20:FF:000036">
    <property type="entry name" value="Polymerase (DNA directed), theta"/>
    <property type="match status" value="1"/>
</dbReference>
<protein>
    <recommendedName>
        <fullName evidence="26">DNA polymerase theta</fullName>
        <ecNumber evidence="6">2.7.7.49</ecNumber>
        <ecNumber evidence="5">2.7.7.7</ecNumber>
        <ecNumber evidence="7">3.6.4.12</ecNumber>
    </recommendedName>
    <alternativeName>
        <fullName evidence="27">DNA polymerase eta</fullName>
    </alternativeName>
</protein>
<organism evidence="31 32">
    <name type="scientific">Myotis myotis</name>
    <name type="common">Greater mouse-eared bat</name>
    <name type="synonym">Vespertilio myotis</name>
    <dbReference type="NCBI Taxonomy" id="51298"/>
    <lineage>
        <taxon>Eukaryota</taxon>
        <taxon>Metazoa</taxon>
        <taxon>Chordata</taxon>
        <taxon>Craniata</taxon>
        <taxon>Vertebrata</taxon>
        <taxon>Euteleostomi</taxon>
        <taxon>Mammalia</taxon>
        <taxon>Eutheria</taxon>
        <taxon>Laurasiatheria</taxon>
        <taxon>Chiroptera</taxon>
        <taxon>Yangochiroptera</taxon>
        <taxon>Vespertilionidae</taxon>
        <taxon>Myotis</taxon>
    </lineage>
</organism>
<gene>
    <name evidence="31" type="ORF">mMyoMyo1_015502</name>
</gene>
<name>A0A7J8A0G6_MYOMY</name>
<dbReference type="PANTHER" id="PTHR10133">
    <property type="entry name" value="DNA POLYMERASE I"/>
    <property type="match status" value="1"/>
</dbReference>
<evidence type="ECO:0000256" key="25">
    <source>
        <dbReference type="ARBA" id="ARBA00062978"/>
    </source>
</evidence>
<dbReference type="GO" id="GO:0016787">
    <property type="term" value="F:hydrolase activity"/>
    <property type="evidence" value="ECO:0007669"/>
    <property type="project" value="UniProtKB-KW"/>
</dbReference>
<feature type="region of interest" description="Disordered" evidence="28">
    <location>
        <begin position="1592"/>
        <end position="1619"/>
    </location>
</feature>
<reference evidence="31 32" key="1">
    <citation type="journal article" date="2020" name="Nature">
        <title>Six reference-quality genomes reveal evolution of bat adaptations.</title>
        <authorList>
            <person name="Jebb D."/>
            <person name="Huang Z."/>
            <person name="Pippel M."/>
            <person name="Hughes G.M."/>
            <person name="Lavrichenko K."/>
            <person name="Devanna P."/>
            <person name="Winkler S."/>
            <person name="Jermiin L.S."/>
            <person name="Skirmuntt E.C."/>
            <person name="Katzourakis A."/>
            <person name="Burkitt-Gray L."/>
            <person name="Ray D.A."/>
            <person name="Sullivan K.A.M."/>
            <person name="Roscito J.G."/>
            <person name="Kirilenko B.M."/>
            <person name="Davalos L.M."/>
            <person name="Corthals A.P."/>
            <person name="Power M.L."/>
            <person name="Jones G."/>
            <person name="Ransome R.D."/>
            <person name="Dechmann D.K.N."/>
            <person name="Locatelli A.G."/>
            <person name="Puechmaille S.J."/>
            <person name="Fedrigo O."/>
            <person name="Jarvis E.D."/>
            <person name="Hiller M."/>
            <person name="Vernes S.C."/>
            <person name="Myers E.W."/>
            <person name="Teeling E.C."/>
        </authorList>
    </citation>
    <scope>NUCLEOTIDE SEQUENCE [LARGE SCALE GENOMIC DNA]</scope>
    <source>
        <strain evidence="31">MMyoMyo1</strain>
        <tissue evidence="31">Flight muscle</tissue>
    </source>
</reference>
<keyword evidence="12" id="KW-0547">Nucleotide-binding</keyword>
<comment type="subunit">
    <text evidence="25">Homomultimer; forms homodimers and homotetramers. Interacts with RAD51. Interacts with ORC2 and ORC4. Interacts with RHNO1; interaction takes place during mitosis and promotes POLQ recruitment to DNA damage sites. Interacts (when phosphorylated) with TOPBP1 (via BRCT domains 7 and 8); promoting POLQ recruitment to DNA damage sites.</text>
</comment>
<dbReference type="GO" id="GO:0097681">
    <property type="term" value="P:double-strand break repair via alternative nonhomologous end joining"/>
    <property type="evidence" value="ECO:0007669"/>
    <property type="project" value="TreeGrafter"/>
</dbReference>
<evidence type="ECO:0000313" key="32">
    <source>
        <dbReference type="Proteomes" id="UP000527355"/>
    </source>
</evidence>
<dbReference type="SUPFAM" id="SSF56672">
    <property type="entry name" value="DNA/RNA polymerases"/>
    <property type="match status" value="1"/>
</dbReference>
<evidence type="ECO:0000313" key="31">
    <source>
        <dbReference type="EMBL" id="KAF6379911.1"/>
    </source>
</evidence>
<dbReference type="InterPro" id="IPR048960">
    <property type="entry name" value="POLQ-like_helical"/>
</dbReference>
<evidence type="ECO:0000256" key="10">
    <source>
        <dbReference type="ARBA" id="ARBA00022679"/>
    </source>
</evidence>
<dbReference type="Gene3D" id="1.10.150.20">
    <property type="entry name" value="5' to 3' exonuclease, C-terminal subdomain"/>
    <property type="match status" value="1"/>
</dbReference>
<evidence type="ECO:0000256" key="21">
    <source>
        <dbReference type="ARBA" id="ARBA00023268"/>
    </source>
</evidence>
<dbReference type="Gene3D" id="3.40.50.300">
    <property type="entry name" value="P-loop containing nucleotide triphosphate hydrolases"/>
    <property type="match status" value="2"/>
</dbReference>
<evidence type="ECO:0000256" key="9">
    <source>
        <dbReference type="ARBA" id="ARBA00022553"/>
    </source>
</evidence>
<feature type="domain" description="Helicase C-terminal" evidence="30">
    <location>
        <begin position="332"/>
        <end position="560"/>
    </location>
</feature>
<evidence type="ECO:0000256" key="27">
    <source>
        <dbReference type="ARBA" id="ARBA00078930"/>
    </source>
</evidence>
<dbReference type="SUPFAM" id="SSF158702">
    <property type="entry name" value="Sec63 N-terminal domain-like"/>
    <property type="match status" value="1"/>
</dbReference>
<dbReference type="PROSITE" id="PS51192">
    <property type="entry name" value="HELICASE_ATP_BIND_1"/>
    <property type="match status" value="1"/>
</dbReference>
<evidence type="ECO:0000259" key="29">
    <source>
        <dbReference type="PROSITE" id="PS51192"/>
    </source>
</evidence>
<dbReference type="InterPro" id="IPR043502">
    <property type="entry name" value="DNA/RNA_pol_sf"/>
</dbReference>
<dbReference type="Pfam" id="PF00271">
    <property type="entry name" value="Helicase_C"/>
    <property type="match status" value="1"/>
</dbReference>
<dbReference type="InterPro" id="IPR046931">
    <property type="entry name" value="HTH_61"/>
</dbReference>
<dbReference type="GO" id="GO:0006261">
    <property type="term" value="P:DNA-templated DNA replication"/>
    <property type="evidence" value="ECO:0007669"/>
    <property type="project" value="InterPro"/>
</dbReference>
<feature type="region of interest" description="Disordered" evidence="28">
    <location>
        <begin position="2279"/>
        <end position="2298"/>
    </location>
</feature>
<feature type="compositionally biased region" description="Low complexity" evidence="28">
    <location>
        <begin position="16"/>
        <end position="35"/>
    </location>
</feature>
<dbReference type="GO" id="GO:0003964">
    <property type="term" value="F:RNA-directed DNA polymerase activity"/>
    <property type="evidence" value="ECO:0007669"/>
    <property type="project" value="UniProtKB-EC"/>
</dbReference>
<keyword evidence="13" id="KW-0227">DNA damage</keyword>
<dbReference type="FunFam" id="3.40.50.300:FF:000753">
    <property type="entry name" value="Polymerase (DNA directed), theta"/>
    <property type="match status" value="1"/>
</dbReference>
<dbReference type="GO" id="GO:0005634">
    <property type="term" value="C:nucleus"/>
    <property type="evidence" value="ECO:0007669"/>
    <property type="project" value="UniProtKB-SubCell"/>
</dbReference>
<keyword evidence="17" id="KW-0239">DNA-directed DNA polymerase</keyword>
<dbReference type="CDD" id="cd18026">
    <property type="entry name" value="DEXHc_POLQ-like"/>
    <property type="match status" value="1"/>
</dbReference>
<dbReference type="PROSITE" id="PS00447">
    <property type="entry name" value="DNA_POLYMERASE_A"/>
    <property type="match status" value="1"/>
</dbReference>
<dbReference type="CDD" id="cd18795">
    <property type="entry name" value="SF2_C_Ski2"/>
    <property type="match status" value="1"/>
</dbReference>
<dbReference type="InterPro" id="IPR012337">
    <property type="entry name" value="RNaseH-like_sf"/>
</dbReference>
<evidence type="ECO:0000256" key="4">
    <source>
        <dbReference type="ARBA" id="ARBA00007705"/>
    </source>
</evidence>
<feature type="region of interest" description="Disordered" evidence="28">
    <location>
        <begin position="934"/>
        <end position="966"/>
    </location>
</feature>
<dbReference type="EC" id="2.7.7.7" evidence="5"/>
<comment type="catalytic activity">
    <reaction evidence="24">
        <text>DNA(n) + a 2'-deoxyribonucleoside 5'-triphosphate = DNA(n+1) + diphosphate</text>
        <dbReference type="Rhea" id="RHEA:22508"/>
        <dbReference type="Rhea" id="RHEA-COMP:17339"/>
        <dbReference type="Rhea" id="RHEA-COMP:17340"/>
        <dbReference type="ChEBI" id="CHEBI:33019"/>
        <dbReference type="ChEBI" id="CHEBI:61560"/>
        <dbReference type="ChEBI" id="CHEBI:173112"/>
        <dbReference type="EC" id="2.7.7.7"/>
    </reaction>
</comment>
<dbReference type="Gene3D" id="3.30.420.10">
    <property type="entry name" value="Ribonuclease H-like superfamily/Ribonuclease H"/>
    <property type="match status" value="1"/>
</dbReference>
<dbReference type="PRINTS" id="PR00868">
    <property type="entry name" value="DNAPOLI"/>
</dbReference>
<dbReference type="GO" id="GO:0005524">
    <property type="term" value="F:ATP binding"/>
    <property type="evidence" value="ECO:0007669"/>
    <property type="project" value="UniProtKB-KW"/>
</dbReference>
<feature type="domain" description="Helicase ATP-binding" evidence="29">
    <location>
        <begin position="108"/>
        <end position="292"/>
    </location>
</feature>
<dbReference type="SMART" id="SM00482">
    <property type="entry name" value="POLAc"/>
    <property type="match status" value="1"/>
</dbReference>
<keyword evidence="8" id="KW-0158">Chromosome</keyword>
<evidence type="ECO:0000256" key="14">
    <source>
        <dbReference type="ARBA" id="ARBA00022801"/>
    </source>
</evidence>
<dbReference type="Pfam" id="PF00270">
    <property type="entry name" value="DEAD"/>
    <property type="match status" value="1"/>
</dbReference>
<dbReference type="Pfam" id="PF00476">
    <property type="entry name" value="DNA_pol_A"/>
    <property type="match status" value="1"/>
</dbReference>
<dbReference type="GO" id="GO:2000042">
    <property type="term" value="P:negative regulation of double-strand break repair via homologous recombination"/>
    <property type="evidence" value="ECO:0007669"/>
    <property type="project" value="UniProtKB-ARBA"/>
</dbReference>
<comment type="similarity">
    <text evidence="4">Belongs to the DNA polymerase type-A family.</text>
</comment>
<dbReference type="InterPro" id="IPR014001">
    <property type="entry name" value="Helicase_ATP-bd"/>
</dbReference>
<dbReference type="FunFam" id="1.20.1060.10:FF:000002">
    <property type="entry name" value="Polymerase (DNA directed), theta"/>
    <property type="match status" value="1"/>
</dbReference>
<dbReference type="InterPro" id="IPR002298">
    <property type="entry name" value="DNA_polymerase_A"/>
</dbReference>
<keyword evidence="9" id="KW-0597">Phosphoprotein</keyword>
<feature type="compositionally biased region" description="Basic residues" evidence="28">
    <location>
        <begin position="1"/>
        <end position="12"/>
    </location>
</feature>
<dbReference type="Gene3D" id="1.10.3380.20">
    <property type="match status" value="1"/>
</dbReference>
<evidence type="ECO:0000256" key="18">
    <source>
        <dbReference type="ARBA" id="ARBA00022990"/>
    </source>
</evidence>
<comment type="subcellular location">
    <subcellularLocation>
        <location evidence="3">Chromosome</location>
    </subcellularLocation>
    <subcellularLocation>
        <location evidence="2">Nucleus</location>
    </subcellularLocation>
</comment>
<evidence type="ECO:0000256" key="23">
    <source>
        <dbReference type="ARBA" id="ARBA00048173"/>
    </source>
</evidence>
<keyword evidence="16" id="KW-0067">ATP-binding</keyword>
<evidence type="ECO:0000256" key="20">
    <source>
        <dbReference type="ARBA" id="ARBA00023242"/>
    </source>
</evidence>
<keyword evidence="11" id="KW-0548">Nucleotidyltransferase</keyword>
<evidence type="ECO:0000256" key="12">
    <source>
        <dbReference type="ARBA" id="ARBA00022741"/>
    </source>
</evidence>
<accession>A0A7J8A0G6</accession>
<dbReference type="GO" id="GO:0003678">
    <property type="term" value="F:DNA helicase activity"/>
    <property type="evidence" value="ECO:0007669"/>
    <property type="project" value="UniProtKB-EC"/>
</dbReference>
<comment type="catalytic activity">
    <reaction evidence="23">
        <text>DNA(n) + a 2'-deoxyribonucleoside 5'-triphosphate = DNA(n+1) + diphosphate</text>
        <dbReference type="Rhea" id="RHEA:22508"/>
        <dbReference type="Rhea" id="RHEA-COMP:17339"/>
        <dbReference type="Rhea" id="RHEA-COMP:17340"/>
        <dbReference type="ChEBI" id="CHEBI:33019"/>
        <dbReference type="ChEBI" id="CHEBI:61560"/>
        <dbReference type="ChEBI" id="CHEBI:173112"/>
        <dbReference type="EC" id="2.7.7.49"/>
    </reaction>
</comment>
<keyword evidence="15" id="KW-0347">Helicase</keyword>
<evidence type="ECO:0000256" key="28">
    <source>
        <dbReference type="SAM" id="MobiDB-lite"/>
    </source>
</evidence>
<dbReference type="InterPro" id="IPR036397">
    <property type="entry name" value="RNaseH_sf"/>
</dbReference>
<evidence type="ECO:0000256" key="26">
    <source>
        <dbReference type="ARBA" id="ARBA00074669"/>
    </source>
</evidence>
<feature type="region of interest" description="Disordered" evidence="28">
    <location>
        <begin position="1"/>
        <end position="48"/>
    </location>
</feature>
<dbReference type="EC" id="3.6.4.12" evidence="7"/>
<dbReference type="SMART" id="SM00487">
    <property type="entry name" value="DEXDc"/>
    <property type="match status" value="1"/>
</dbReference>
<dbReference type="Gene3D" id="3.30.70.370">
    <property type="match status" value="1"/>
</dbReference>
<sequence length="2581" mass="287859">MSLPRRGGKRRRSTSDSDSLLGSSADRSDSRLLPSEPVLSPPAGLGRSWKDSGRRVAAAAGECKQTVPDDQLDKLLLANWGLPTAVLEKYHNFGVKKMFKWQAECLLLGEVLEGKNLVYSAPTSAGKTLVAELLILKRVLEMRKKALFILPFVSVAKEKKYYLQSLFQEVGIKVDGYMGSTSPKGHFSSLDIAVCTIERANGLINRLIEENKMDLLGIVVVDELHMLGDSHRGYLLELLLTKICYITQKSASCQADLASPLSYAVQIVGMSATLPNLELVASWLNAELYHTDFRPVPLVESVKIGNSIYDSSMKLVREFQPMLQVKGDEDHVVSLCYETIRENHSVLLFCPSKKWCEKVADNIAHEFYNLHHQAEGLLKSPELSPVILEQKGLLEVIDQLKHSPSGLDSILQKTVPWGVAFHHAGLTFEERDIIEGAFRQGQIRVLAATSTLSSGVNLPARRVIIRTPIFSGRTLDVLTYKQMVGRAGRKGVDTVGESILICKNSEKSKGIALLQGSLKPVRSCLRSREGEEVTPSMIRAILEIIVGGVASTSQDMQTYASCTFLAASMREGKRGIQKNQDPVQLGAIESCVMWLLENEFIQTTEASDGTEGKVYHPTHLGSATLSSSLSPADTLDIFADLQRAMKGFVLENDLHIVYLVTPMFEDWTTIDWYRFLCLWEKLPTSMKRVAELVGIEEGFLARCVKGKVVARTERQHRQMAIHKRFFTSLVLLDLISEVPLKEINRKYGCNRGQVQSLQQSAAIYAGMITVFSNRLGWHNMELLLSQFQKRLTFGIQRELCDLIRVSLLNAQRARFLYASGFLTVADLARANIAEVETVLRNAVPFKSARKAVDEEEEAVEERRNMRTIWVTGKKGLTEREAAALIVEEARMILQQDLIEMGVQWNPHSPLNSDTYSLTSSESEEKEHKFILQTKRSNERLTSKKKSNTIFGDSSVKESPNTVKDLDKGREHKNSFYYQYQDGKQECRVHSISRGRKRAYLNISKEKLETSLNEGETSTKKVIQTVSSEKTKKEALNLSLEKMNTTFQSWKRCKHLKRSRDSSPVKDTGMCKIDFQKQLNLIHCEDSFTSDEKNVEFRSPGPLAKNASLCTEGKHNKASFSSQTEQNCSRNKTITNDSLMEHFITGPKSKKETCRPTSVVSENGRGLAPIESEKIDKVLIQSDSKNQNICVKHRDTNPINQSPEKQSDKQTNIYTKQKSILEKQIACNHMNRDSNAIIKCKSISFNAEEKKSNNLQVSGDNISSTEIPNGVHLPAGAFGKSGGQQENFPNTSRIQEETDAYAAKETKNNCVSVLGLVPCDFEDSFYLDTQSEKIIQQMTTQNVKQGAKDTTLTTDIMQKSLNKRNSSSIQNELHTAFPGEQHSPGVINIDHLEPNTVETVKQSAGSHEVNIVTPESPLFHSPILLKENGPCLKANELSVTDSQLNSFLEGFQTQEAMKPVIPQKRTSTGVEVECLPVPETSLNLSDSLLFDSFSEDYLIKEQPPDVSVKEPLPSEVMSDHFNDSLHLQPEDPMKPNMDEQQDNRQQLTCFSDESVVFSEMDSAQMVEALDNVDIFPVQDTHNAAVSLGALELSDPVGNDYPQREVTEGDKDEKSQKSKFTETRQNNSFIWSGASFDLSPGLQRILDKVSSPLENEKIKLTTINSSSLKGKNTELNDKQEVVLNLEQGISFFPNIEVKSKIETLENNAVHGDTPLLLPCKEIGTVDDNGLIPPTPIPASAAKLSFPGILGTSSVKLQKNSVLELGENYLLGSPSDINHDLSPESRNGVKDDSPIRDTSFSLQLSQDGLQLTPASCSAESLAIIDVASDQTLFQTFIKEWQCKKRFSISLACEKNSNLTSTSATIGGRFKQVSSPQETPIRDGFPVKGCDDILVVGLAVCWGGRDAYYISLQKEQKHSEISASLAPPPLDPNLTVKDRMWHLKSCFPRESDKERSVIIYDFIQTYKILLLSCGISLEQSYEDPKVACWLLDPDSKEPTLHSIVTSFLPHELPLLDGIETGQGVQSLGLNVGTEHSGRYRACVESILIFNSMNQLNSLLKKENLHDVLCKVEMPCQYCLALLELNGIGFSTTECESQKHIMQAKLDAIETQAYQLAGHSFSFTSTDDIAEVLFLELKLPPNGEINNQGSKKTLGATRRGNDNGRKLKLGKRFSTSKDVLNKLKALHPLPNLILEWRRITNAITKVVFPLQRERRLNPFLGMERIYPTSQSHTATGRITFTEPNIQNVPRDFEIQMPTLVGESPPSQALGKGLLPMSRRGTKKGCGLNSVHQAQTEERSSDRGMPFSVSMRHAFVPFPGGVILAADYSQLELRVLAHLSHDNRLIQVLNTGADVFRSIAAEWKMTEPESVGEDLRQQAKQICYGIIYGMGAKSLGDQMGIKENDAACYIDSFKSRYTGINHFMKETVKNCKRDGFVQTILGRRRYLPGIKDNNPYHKAHAERQAINTTVQGSAADIVKIATVNIQKQLETFQSIFKSHGHREVMLQGDRTGLLPKRKLQGMFRPIRGGFFILQLHDELLYEVAEEDVVQVAQIVKNEMENALKLSVKLKVKVKIGASWGELKDFDM</sequence>
<evidence type="ECO:0000256" key="8">
    <source>
        <dbReference type="ARBA" id="ARBA00022454"/>
    </source>
</evidence>
<evidence type="ECO:0000256" key="2">
    <source>
        <dbReference type="ARBA" id="ARBA00004123"/>
    </source>
</evidence>
<feature type="compositionally biased region" description="Basic and acidic residues" evidence="28">
    <location>
        <begin position="1600"/>
        <end position="1619"/>
    </location>
</feature>
<evidence type="ECO:0000256" key="17">
    <source>
        <dbReference type="ARBA" id="ARBA00022932"/>
    </source>
</evidence>
<dbReference type="PANTHER" id="PTHR10133:SF62">
    <property type="entry name" value="DNA POLYMERASE THETA"/>
    <property type="match status" value="1"/>
</dbReference>
<dbReference type="FunFam" id="3.40.50.300:FF:000885">
    <property type="entry name" value="DNA polymerase theta"/>
    <property type="match status" value="1"/>
</dbReference>
<evidence type="ECO:0000256" key="6">
    <source>
        <dbReference type="ARBA" id="ARBA00012493"/>
    </source>
</evidence>
<dbReference type="SMART" id="SM00490">
    <property type="entry name" value="HELICc"/>
    <property type="match status" value="1"/>
</dbReference>
<feature type="compositionally biased region" description="Polar residues" evidence="28">
    <location>
        <begin position="947"/>
        <end position="961"/>
    </location>
</feature>
<comment type="catalytic activity">
    <reaction evidence="22">
        <text>ATP + H2O = ADP + phosphate + H(+)</text>
        <dbReference type="Rhea" id="RHEA:13065"/>
        <dbReference type="ChEBI" id="CHEBI:15377"/>
        <dbReference type="ChEBI" id="CHEBI:15378"/>
        <dbReference type="ChEBI" id="CHEBI:30616"/>
        <dbReference type="ChEBI" id="CHEBI:43474"/>
        <dbReference type="ChEBI" id="CHEBI:456216"/>
        <dbReference type="EC" id="3.6.4.12"/>
    </reaction>
</comment>
<dbReference type="SUPFAM" id="SSF53098">
    <property type="entry name" value="Ribonuclease H-like"/>
    <property type="match status" value="1"/>
</dbReference>
<evidence type="ECO:0000256" key="24">
    <source>
        <dbReference type="ARBA" id="ARBA00049244"/>
    </source>
</evidence>
<evidence type="ECO:0000256" key="5">
    <source>
        <dbReference type="ARBA" id="ARBA00012417"/>
    </source>
</evidence>
<dbReference type="Proteomes" id="UP000527355">
    <property type="component" value="Unassembled WGS sequence"/>
</dbReference>
<keyword evidence="20" id="KW-0539">Nucleus</keyword>
<dbReference type="VEuPathDB" id="HostDB:GeneID_118676680"/>
<keyword evidence="18" id="KW-0007">Acetylation</keyword>
<dbReference type="EC" id="2.7.7.49" evidence="6"/>
<dbReference type="SUPFAM" id="SSF52540">
    <property type="entry name" value="P-loop containing nucleoside triphosphate hydrolases"/>
    <property type="match status" value="1"/>
</dbReference>
<keyword evidence="14" id="KW-0378">Hydrolase</keyword>
<evidence type="ECO:0000259" key="30">
    <source>
        <dbReference type="PROSITE" id="PS51194"/>
    </source>
</evidence>
<dbReference type="InterPro" id="IPR001650">
    <property type="entry name" value="Helicase_C-like"/>
</dbReference>
<evidence type="ECO:0000256" key="22">
    <source>
        <dbReference type="ARBA" id="ARBA00047995"/>
    </source>
</evidence>
<keyword evidence="21" id="KW-0511">Multifunctional enzyme</keyword>
<keyword evidence="32" id="KW-1185">Reference proteome</keyword>
<dbReference type="InterPro" id="IPR027417">
    <property type="entry name" value="P-loop_NTPase"/>
</dbReference>